<dbReference type="InterPro" id="IPR007110">
    <property type="entry name" value="Ig-like_dom"/>
</dbReference>
<dbReference type="InterPro" id="IPR050691">
    <property type="entry name" value="Hyaluronan_bind_Proteoglycan"/>
</dbReference>
<dbReference type="GO" id="GO:0005615">
    <property type="term" value="C:extracellular space"/>
    <property type="evidence" value="ECO:0007669"/>
    <property type="project" value="TreeGrafter"/>
</dbReference>
<dbReference type="GO" id="GO:0045202">
    <property type="term" value="C:synapse"/>
    <property type="evidence" value="ECO:0007669"/>
    <property type="project" value="TreeGrafter"/>
</dbReference>
<keyword evidence="10" id="KW-1133">Transmembrane helix</keyword>
<feature type="disulfide bond" evidence="9">
    <location>
        <begin position="196"/>
        <end position="217"/>
    </location>
</feature>
<dbReference type="GO" id="GO:0005540">
    <property type="term" value="F:hyaluronic acid binding"/>
    <property type="evidence" value="ECO:0007669"/>
    <property type="project" value="UniProtKB-KW"/>
</dbReference>
<evidence type="ECO:0008006" key="15">
    <source>
        <dbReference type="Google" id="ProtNLM"/>
    </source>
</evidence>
<dbReference type="FunCoup" id="A0A7N8YNX5">
    <property type="interactions" value="2"/>
</dbReference>
<protein>
    <recommendedName>
        <fullName evidence="15">Hyaluronan and proteoglycan link protein 1a</fullName>
    </recommendedName>
</protein>
<evidence type="ECO:0000256" key="9">
    <source>
        <dbReference type="PROSITE-ProRule" id="PRU00323"/>
    </source>
</evidence>
<dbReference type="InterPro" id="IPR016186">
    <property type="entry name" value="C-type_lectin-like/link_sf"/>
</dbReference>
<evidence type="ECO:0000256" key="1">
    <source>
        <dbReference type="ARBA" id="ARBA00004498"/>
    </source>
</evidence>
<keyword evidence="7" id="KW-0393">Immunoglobulin domain</keyword>
<evidence type="ECO:0000313" key="14">
    <source>
        <dbReference type="Proteomes" id="UP000261640"/>
    </source>
</evidence>
<dbReference type="SMART" id="SM00445">
    <property type="entry name" value="LINK"/>
    <property type="match status" value="2"/>
</dbReference>
<dbReference type="CDD" id="cd03519">
    <property type="entry name" value="Link_domain_HAPLN_module_2"/>
    <property type="match status" value="1"/>
</dbReference>
<feature type="domain" description="Link" evidence="12">
    <location>
        <begin position="150"/>
        <end position="245"/>
    </location>
</feature>
<dbReference type="CDD" id="cd03518">
    <property type="entry name" value="Link_domain_HAPLN_module_1"/>
    <property type="match status" value="1"/>
</dbReference>
<evidence type="ECO:0000256" key="3">
    <source>
        <dbReference type="ARBA" id="ARBA00022530"/>
    </source>
</evidence>
<dbReference type="InterPro" id="IPR013106">
    <property type="entry name" value="Ig_V-set"/>
</dbReference>
<dbReference type="GO" id="GO:0001501">
    <property type="term" value="P:skeletal system development"/>
    <property type="evidence" value="ECO:0007669"/>
    <property type="project" value="TreeGrafter"/>
</dbReference>
<dbReference type="FunFam" id="3.10.100.10:FF:000001">
    <property type="entry name" value="Hyaluronan proteoglycan link protein 1"/>
    <property type="match status" value="1"/>
</dbReference>
<dbReference type="SMART" id="SM00409">
    <property type="entry name" value="IG"/>
    <property type="match status" value="1"/>
</dbReference>
<dbReference type="PANTHER" id="PTHR22804">
    <property type="entry name" value="AGGRECAN/VERSICAN PROTEOGLYCAN"/>
    <property type="match status" value="1"/>
</dbReference>
<reference evidence="13" key="2">
    <citation type="submission" date="2025-09" db="UniProtKB">
        <authorList>
            <consortium name="Ensembl"/>
        </authorList>
    </citation>
    <scope>IDENTIFICATION</scope>
</reference>
<evidence type="ECO:0000259" key="12">
    <source>
        <dbReference type="PROSITE" id="PS50963"/>
    </source>
</evidence>
<dbReference type="PRINTS" id="PR01265">
    <property type="entry name" value="LINKMODULE"/>
</dbReference>
<dbReference type="Gene3D" id="3.10.100.10">
    <property type="entry name" value="Mannose-Binding Protein A, subunit A"/>
    <property type="match status" value="2"/>
</dbReference>
<feature type="transmembrane region" description="Helical" evidence="10">
    <location>
        <begin position="353"/>
        <end position="375"/>
    </location>
</feature>
<dbReference type="Proteomes" id="UP000261640">
    <property type="component" value="Unplaced"/>
</dbReference>
<dbReference type="InterPro" id="IPR003598">
    <property type="entry name" value="Ig_sub2"/>
</dbReference>
<reference evidence="13" key="1">
    <citation type="submission" date="2025-08" db="UniProtKB">
        <authorList>
            <consortium name="Ensembl"/>
        </authorList>
    </citation>
    <scope>IDENTIFICATION</scope>
</reference>
<dbReference type="GO" id="GO:0007417">
    <property type="term" value="P:central nervous system development"/>
    <property type="evidence" value="ECO:0007669"/>
    <property type="project" value="TreeGrafter"/>
</dbReference>
<dbReference type="InterPro" id="IPR036179">
    <property type="entry name" value="Ig-like_dom_sf"/>
</dbReference>
<keyword evidence="5 9" id="KW-1015">Disulfide bond</keyword>
<dbReference type="SUPFAM" id="SSF56436">
    <property type="entry name" value="C-type lectin-like"/>
    <property type="match status" value="2"/>
</dbReference>
<evidence type="ECO:0000256" key="2">
    <source>
        <dbReference type="ARBA" id="ARBA00022525"/>
    </source>
</evidence>
<evidence type="ECO:0000256" key="8">
    <source>
        <dbReference type="ARBA" id="ARBA00038272"/>
    </source>
</evidence>
<dbReference type="Gene3D" id="2.60.40.10">
    <property type="entry name" value="Immunoglobulins"/>
    <property type="match status" value="1"/>
</dbReference>
<evidence type="ECO:0000256" key="4">
    <source>
        <dbReference type="ARBA" id="ARBA00022737"/>
    </source>
</evidence>
<dbReference type="InterPro" id="IPR000538">
    <property type="entry name" value="Link_dom"/>
</dbReference>
<dbReference type="InterPro" id="IPR003599">
    <property type="entry name" value="Ig_sub"/>
</dbReference>
<dbReference type="PROSITE" id="PS50963">
    <property type="entry name" value="LINK_2"/>
    <property type="match status" value="2"/>
</dbReference>
<dbReference type="GO" id="GO:0072534">
    <property type="term" value="C:perineuronal net"/>
    <property type="evidence" value="ECO:0007669"/>
    <property type="project" value="TreeGrafter"/>
</dbReference>
<evidence type="ECO:0000256" key="10">
    <source>
        <dbReference type="SAM" id="Phobius"/>
    </source>
</evidence>
<dbReference type="SMART" id="SM00408">
    <property type="entry name" value="IGc2"/>
    <property type="match status" value="1"/>
</dbReference>
<dbReference type="SUPFAM" id="SSF48726">
    <property type="entry name" value="Immunoglobulin"/>
    <property type="match status" value="1"/>
</dbReference>
<evidence type="ECO:0000256" key="6">
    <source>
        <dbReference type="ARBA" id="ARBA00023290"/>
    </source>
</evidence>
<keyword evidence="6" id="KW-0373">Hyaluronic acid</keyword>
<evidence type="ECO:0000256" key="5">
    <source>
        <dbReference type="ARBA" id="ARBA00023157"/>
    </source>
</evidence>
<evidence type="ECO:0000259" key="11">
    <source>
        <dbReference type="PROSITE" id="PS50835"/>
    </source>
</evidence>
<dbReference type="Ensembl" id="ENSMAMT00000063358.1">
    <property type="protein sequence ID" value="ENSMAMP00000067813.1"/>
    <property type="gene ID" value="ENSMAMG00000027965.1"/>
</dbReference>
<keyword evidence="2" id="KW-0964">Secreted</keyword>
<dbReference type="GO" id="GO:0002052">
    <property type="term" value="P:positive regulation of neuroblast proliferation"/>
    <property type="evidence" value="ECO:0007669"/>
    <property type="project" value="TreeGrafter"/>
</dbReference>
<keyword evidence="4" id="KW-0677">Repeat</keyword>
<keyword evidence="3" id="KW-0272">Extracellular matrix</keyword>
<comment type="similarity">
    <text evidence="8">Belongs to the HAPLN family.</text>
</comment>
<dbReference type="FunFam" id="3.10.100.10:FF:000002">
    <property type="entry name" value="Hyaluronan proteoglycan link protein 1"/>
    <property type="match status" value="1"/>
</dbReference>
<evidence type="ECO:0000313" key="13">
    <source>
        <dbReference type="Ensembl" id="ENSMAMP00000067813.1"/>
    </source>
</evidence>
<dbReference type="GeneTree" id="ENSGT00940000166906"/>
<dbReference type="GO" id="GO:0010001">
    <property type="term" value="P:glial cell differentiation"/>
    <property type="evidence" value="ECO:0007669"/>
    <property type="project" value="TreeGrafter"/>
</dbReference>
<sequence length="388" mass="43772">MQFLEKKIVINITRNFEVYVITTKSQKGYIMFSSFAVRILASPGANVTLPCALLSKDTVHFGSIGIRIKWTKVADDEALNEDVLLSMGFHKKTYGRFDNRVFMETEDPDSEDASITIIDVAPEDSGKYRCEIMNGMEDTVQDVTLEVQGVVFPYSPNVGRYNLNFDAAVKACTDQDAVVASFDQLFEAWRGGLDWCNAGWLNDGTVQYPITKPREPCGGSNNRPGLRNYGQRDKQMSRYDVFCYASALEGDFYWLDQPNRLTFDEAVQACLDDEAEIAKVSHIYAAWKLNSYDRCDAGWLADGSVRYPISRPRKNCSPTEAAVRFVGFPDKNQQSFGVYCFKAQKTLPINSQLQLTIVTLCSMFVLIFVLSLHVYNVSSKKTLPLRHI</sequence>
<dbReference type="Pfam" id="PF00193">
    <property type="entry name" value="Xlink"/>
    <property type="match status" value="2"/>
</dbReference>
<dbReference type="PANTHER" id="PTHR22804:SF58">
    <property type="entry name" value="HYALURONAN AND PROTEOGLYCAN LINK PROTEIN 1 ISOFORM 1 PRECURSOR"/>
    <property type="match status" value="1"/>
</dbReference>
<dbReference type="InterPro" id="IPR013783">
    <property type="entry name" value="Ig-like_fold"/>
</dbReference>
<organism evidence="13 14">
    <name type="scientific">Mastacembelus armatus</name>
    <name type="common">zig-zag eel</name>
    <dbReference type="NCBI Taxonomy" id="205130"/>
    <lineage>
        <taxon>Eukaryota</taxon>
        <taxon>Metazoa</taxon>
        <taxon>Chordata</taxon>
        <taxon>Craniata</taxon>
        <taxon>Vertebrata</taxon>
        <taxon>Euteleostomi</taxon>
        <taxon>Actinopterygii</taxon>
        <taxon>Neopterygii</taxon>
        <taxon>Teleostei</taxon>
        <taxon>Neoteleostei</taxon>
        <taxon>Acanthomorphata</taxon>
        <taxon>Anabantaria</taxon>
        <taxon>Synbranchiformes</taxon>
        <taxon>Mastacembelidae</taxon>
        <taxon>Mastacembelus</taxon>
    </lineage>
</organism>
<keyword evidence="10" id="KW-0472">Membrane</keyword>
<comment type="subcellular location">
    <subcellularLocation>
        <location evidence="1">Secreted</location>
        <location evidence="1">Extracellular space</location>
        <location evidence="1">Extracellular matrix</location>
    </subcellularLocation>
</comment>
<dbReference type="Pfam" id="PF07686">
    <property type="entry name" value="V-set"/>
    <property type="match status" value="1"/>
</dbReference>
<dbReference type="SMART" id="SM00406">
    <property type="entry name" value="IGv"/>
    <property type="match status" value="1"/>
</dbReference>
<comment type="caution">
    <text evidence="9">Lacks conserved residue(s) required for the propagation of feature annotation.</text>
</comment>
<feature type="domain" description="Ig-like" evidence="11">
    <location>
        <begin position="41"/>
        <end position="146"/>
    </location>
</feature>
<feature type="domain" description="Link" evidence="12">
    <location>
        <begin position="250"/>
        <end position="342"/>
    </location>
</feature>
<name>A0A7N8YNX5_9TELE</name>
<dbReference type="InterPro" id="IPR016187">
    <property type="entry name" value="CTDL_fold"/>
</dbReference>
<feature type="disulfide bond" evidence="9">
    <location>
        <begin position="295"/>
        <end position="316"/>
    </location>
</feature>
<dbReference type="InParanoid" id="A0A7N8YNX5"/>
<dbReference type="AlphaFoldDB" id="A0A7N8YNX5"/>
<evidence type="ECO:0000256" key="7">
    <source>
        <dbReference type="ARBA" id="ARBA00023319"/>
    </source>
</evidence>
<keyword evidence="10" id="KW-0812">Transmembrane</keyword>
<dbReference type="GO" id="GO:0007155">
    <property type="term" value="P:cell adhesion"/>
    <property type="evidence" value="ECO:0007669"/>
    <property type="project" value="InterPro"/>
</dbReference>
<dbReference type="PROSITE" id="PS01241">
    <property type="entry name" value="LINK_1"/>
    <property type="match status" value="1"/>
</dbReference>
<accession>A0A7N8YNX5</accession>
<dbReference type="PROSITE" id="PS50835">
    <property type="entry name" value="IG_LIKE"/>
    <property type="match status" value="1"/>
</dbReference>
<proteinExistence type="inferred from homology"/>
<keyword evidence="14" id="KW-1185">Reference proteome</keyword>